<dbReference type="EMBL" id="JAYWTM010000001">
    <property type="protein sequence ID" value="MEC5341416.1"/>
    <property type="molecule type" value="Genomic_DNA"/>
</dbReference>
<comment type="caution">
    <text evidence="7">The sequence shown here is derived from an EMBL/GenBank/DDBJ whole genome shotgun (WGS) entry which is preliminary data.</text>
</comment>
<keyword evidence="3 6" id="KW-0812">Transmembrane</keyword>
<dbReference type="PANTHER" id="PTHR33514:SF13">
    <property type="entry name" value="PROTEIN ABCI12, CHLOROPLASTIC"/>
    <property type="match status" value="1"/>
</dbReference>
<dbReference type="Pfam" id="PF02361">
    <property type="entry name" value="CbiQ"/>
    <property type="match status" value="1"/>
</dbReference>
<evidence type="ECO:0000256" key="4">
    <source>
        <dbReference type="ARBA" id="ARBA00022989"/>
    </source>
</evidence>
<keyword evidence="4 6" id="KW-1133">Transmembrane helix</keyword>
<proteinExistence type="inferred from homology"/>
<gene>
    <name evidence="7" type="ORF">VSX58_02155</name>
</gene>
<dbReference type="InterPro" id="IPR003339">
    <property type="entry name" value="ABC/ECF_trnsptr_transmembrane"/>
</dbReference>
<dbReference type="Proteomes" id="UP001309705">
    <property type="component" value="Unassembled WGS sequence"/>
</dbReference>
<dbReference type="PANTHER" id="PTHR33514">
    <property type="entry name" value="PROTEIN ABCI12, CHLOROPLASTIC"/>
    <property type="match status" value="1"/>
</dbReference>
<accession>A0ABU6JLA3</accession>
<keyword evidence="5 6" id="KW-0472">Membrane</keyword>
<name>A0ABU6JLA3_9GAMM</name>
<feature type="transmembrane region" description="Helical" evidence="6">
    <location>
        <begin position="69"/>
        <end position="89"/>
    </location>
</feature>
<evidence type="ECO:0000256" key="2">
    <source>
        <dbReference type="ARBA" id="ARBA00008564"/>
    </source>
</evidence>
<sequence>MSNAYALLYQRRHSWLDRRDPRMKIIAVLLAGAALLLTQHPGIKTLQLLLLFLLWALARLPWKMLVLTLLSLSIFFVSTMIYQAMLTPLPGEERVIWGGIAFSSAGALRGVMMCEQIAGIVLLLALLVRTTAPVQLAEGLEILLGGLKKWRFPVHEAVMMFSIALRFLPDLLTEFDKIRKAQIARGGGFHRKNFLIRFQGVFPMLMPLFVIAILRAKDLAVAMESRGYRGDEGRTPIRIYRFNRGDYALLAGAALELLTAMGMLVWR</sequence>
<dbReference type="RefSeq" id="WP_327615259.1">
    <property type="nucleotide sequence ID" value="NZ_JAYWTM010000001.1"/>
</dbReference>
<reference evidence="7 8" key="1">
    <citation type="journal article" date="2017" name="Int. J. Syst. Evol. Microbiol.">
        <title>Brenneria populi subsp. brevivirga subsp. nov. isolated from symptomatic bark of Populus x euramericana canker, and description of Brenneria populi subsp. populi subsp. nov.</title>
        <authorList>
            <person name="Zheng M.H."/>
            <person name="Piao C.G."/>
            <person name="Xue H."/>
            <person name="Guo M.W."/>
            <person name="Li Y."/>
        </authorList>
    </citation>
    <scope>NUCLEOTIDE SEQUENCE [LARGE SCALE GENOMIC DNA]</scope>
    <source>
        <strain evidence="7 8">D9-5</strain>
    </source>
</reference>
<feature type="transmembrane region" description="Helical" evidence="6">
    <location>
        <begin position="247"/>
        <end position="266"/>
    </location>
</feature>
<evidence type="ECO:0000313" key="7">
    <source>
        <dbReference type="EMBL" id="MEC5341416.1"/>
    </source>
</evidence>
<organism evidence="7 8">
    <name type="scientific">Brenneria populi</name>
    <dbReference type="NCBI Taxonomy" id="1505588"/>
    <lineage>
        <taxon>Bacteria</taxon>
        <taxon>Pseudomonadati</taxon>
        <taxon>Pseudomonadota</taxon>
        <taxon>Gammaproteobacteria</taxon>
        <taxon>Enterobacterales</taxon>
        <taxon>Pectobacteriaceae</taxon>
        <taxon>Brenneria</taxon>
    </lineage>
</organism>
<evidence type="ECO:0000256" key="1">
    <source>
        <dbReference type="ARBA" id="ARBA00004141"/>
    </source>
</evidence>
<evidence type="ECO:0000256" key="5">
    <source>
        <dbReference type="ARBA" id="ARBA00023136"/>
    </source>
</evidence>
<comment type="subcellular location">
    <subcellularLocation>
        <location evidence="1">Membrane</location>
        <topology evidence="1">Multi-pass membrane protein</topology>
    </subcellularLocation>
</comment>
<protein>
    <submittedName>
        <fullName evidence="7">Energy-coupling factor transporter transmembrane component T</fullName>
    </submittedName>
</protein>
<dbReference type="CDD" id="cd16914">
    <property type="entry name" value="EcfT"/>
    <property type="match status" value="1"/>
</dbReference>
<feature type="transmembrane region" description="Helical" evidence="6">
    <location>
        <begin position="21"/>
        <end position="39"/>
    </location>
</feature>
<evidence type="ECO:0000256" key="6">
    <source>
        <dbReference type="SAM" id="Phobius"/>
    </source>
</evidence>
<feature type="transmembrane region" description="Helical" evidence="6">
    <location>
        <begin position="194"/>
        <end position="214"/>
    </location>
</feature>
<evidence type="ECO:0000256" key="3">
    <source>
        <dbReference type="ARBA" id="ARBA00022692"/>
    </source>
</evidence>
<evidence type="ECO:0000313" key="8">
    <source>
        <dbReference type="Proteomes" id="UP001309705"/>
    </source>
</evidence>
<comment type="similarity">
    <text evidence="2">Belongs to the CbiQ family.</text>
</comment>
<keyword evidence="8" id="KW-1185">Reference proteome</keyword>